<feature type="coiled-coil region" evidence="1">
    <location>
        <begin position="167"/>
        <end position="201"/>
    </location>
</feature>
<dbReference type="InterPro" id="IPR050570">
    <property type="entry name" value="Cell_wall_metabolism_enzyme"/>
</dbReference>
<evidence type="ECO:0000259" key="3">
    <source>
        <dbReference type="Pfam" id="PF01551"/>
    </source>
</evidence>
<keyword evidence="1" id="KW-0175">Coiled coil</keyword>
<dbReference type="CDD" id="cd12797">
    <property type="entry name" value="M23_peptidase"/>
    <property type="match status" value="1"/>
</dbReference>
<organism evidence="4 5">
    <name type="scientific">Candidatus Uhrbacteria bacterium RIFCSPHIGHO2_01_FULL_63_20</name>
    <dbReference type="NCBI Taxonomy" id="1802385"/>
    <lineage>
        <taxon>Bacteria</taxon>
        <taxon>Candidatus Uhriibacteriota</taxon>
    </lineage>
</organism>
<dbReference type="Pfam" id="PF01551">
    <property type="entry name" value="Peptidase_M23"/>
    <property type="match status" value="1"/>
</dbReference>
<keyword evidence="2" id="KW-0732">Signal</keyword>
<dbReference type="EMBL" id="MGDT01000007">
    <property type="protein sequence ID" value="OGL66482.1"/>
    <property type="molecule type" value="Genomic_DNA"/>
</dbReference>
<dbReference type="InterPro" id="IPR011055">
    <property type="entry name" value="Dup_hybrid_motif"/>
</dbReference>
<dbReference type="Gene3D" id="2.70.70.10">
    <property type="entry name" value="Glucose Permease (Domain IIA)"/>
    <property type="match status" value="1"/>
</dbReference>
<feature type="chain" id="PRO_5009532824" description="M23ase beta-sheet core domain-containing protein" evidence="2">
    <location>
        <begin position="37"/>
        <end position="423"/>
    </location>
</feature>
<accession>A0A1F7TKI9</accession>
<gene>
    <name evidence="4" type="ORF">A2856_02205</name>
</gene>
<evidence type="ECO:0000313" key="5">
    <source>
        <dbReference type="Proteomes" id="UP000177885"/>
    </source>
</evidence>
<dbReference type="PANTHER" id="PTHR21666:SF270">
    <property type="entry name" value="MUREIN HYDROLASE ACTIVATOR ENVC"/>
    <property type="match status" value="1"/>
</dbReference>
<dbReference type="Gene3D" id="6.10.250.3150">
    <property type="match status" value="1"/>
</dbReference>
<reference evidence="4 5" key="1">
    <citation type="journal article" date="2016" name="Nat. Commun.">
        <title>Thousands of microbial genomes shed light on interconnected biogeochemical processes in an aquifer system.</title>
        <authorList>
            <person name="Anantharaman K."/>
            <person name="Brown C.T."/>
            <person name="Hug L.A."/>
            <person name="Sharon I."/>
            <person name="Castelle C.J."/>
            <person name="Probst A.J."/>
            <person name="Thomas B.C."/>
            <person name="Singh A."/>
            <person name="Wilkins M.J."/>
            <person name="Karaoz U."/>
            <person name="Brodie E.L."/>
            <person name="Williams K.H."/>
            <person name="Hubbard S.S."/>
            <person name="Banfield J.F."/>
        </authorList>
    </citation>
    <scope>NUCLEOTIDE SEQUENCE [LARGE SCALE GENOMIC DNA]</scope>
</reference>
<dbReference type="STRING" id="1802385.A2856_02205"/>
<name>A0A1F7TKI9_9BACT</name>
<evidence type="ECO:0000313" key="4">
    <source>
        <dbReference type="EMBL" id="OGL66482.1"/>
    </source>
</evidence>
<evidence type="ECO:0000256" key="1">
    <source>
        <dbReference type="SAM" id="Coils"/>
    </source>
</evidence>
<feature type="domain" description="M23ase beta-sheet core" evidence="3">
    <location>
        <begin position="315"/>
        <end position="415"/>
    </location>
</feature>
<dbReference type="PANTHER" id="PTHR21666">
    <property type="entry name" value="PEPTIDASE-RELATED"/>
    <property type="match status" value="1"/>
</dbReference>
<dbReference type="InterPro" id="IPR016047">
    <property type="entry name" value="M23ase_b-sheet_dom"/>
</dbReference>
<sequence>MMTVRRDNLRLAGLSVLSAAFLAGCLHIATGFTATAGPEVVVDDAALAGEINELNDEIREKQAAVDQLQDRIETYKTQIAKKQAEAATLGDQVGLLENRVAKTELDIQSNEARISLVNGQIRVLDAETNAYEAQLERQKLLMAEIIRTMDASDGDLLLEAIFSSRSLADLFDQIQYLENVNDELSQALELAKATRDRLIATRTDTEGKRAKLGELQASLIESRRRLDEERAAKESLLGESLASEAQYRTLLANLREEEAFISQQVALLQGEIEAKLSVNDEVGDASVMSWPVNAGYKGISTLFHDPTYPFRHLFEHSGLDIPQPQGTPVEAAAPGYVAWTRVGSMYGNYVMVIHRNGLATLYAHLSKVSVKADQFVTRGQPIGLSGGMPGTKGAGLSTGPHLHFEVRKNGIPVNPMPFMVSPP</sequence>
<dbReference type="PROSITE" id="PS51257">
    <property type="entry name" value="PROKAR_LIPOPROTEIN"/>
    <property type="match status" value="1"/>
</dbReference>
<dbReference type="AlphaFoldDB" id="A0A1F7TKI9"/>
<dbReference type="SUPFAM" id="SSF51261">
    <property type="entry name" value="Duplicated hybrid motif"/>
    <property type="match status" value="1"/>
</dbReference>
<feature type="signal peptide" evidence="2">
    <location>
        <begin position="1"/>
        <end position="36"/>
    </location>
</feature>
<evidence type="ECO:0000256" key="2">
    <source>
        <dbReference type="SAM" id="SignalP"/>
    </source>
</evidence>
<feature type="coiled-coil region" evidence="1">
    <location>
        <begin position="51"/>
        <end position="92"/>
    </location>
</feature>
<comment type="caution">
    <text evidence="4">The sequence shown here is derived from an EMBL/GenBank/DDBJ whole genome shotgun (WGS) entry which is preliminary data.</text>
</comment>
<dbReference type="GO" id="GO:0004222">
    <property type="term" value="F:metalloendopeptidase activity"/>
    <property type="evidence" value="ECO:0007669"/>
    <property type="project" value="TreeGrafter"/>
</dbReference>
<protein>
    <recommendedName>
        <fullName evidence="3">M23ase beta-sheet core domain-containing protein</fullName>
    </recommendedName>
</protein>
<dbReference type="Proteomes" id="UP000177885">
    <property type="component" value="Unassembled WGS sequence"/>
</dbReference>
<proteinExistence type="predicted"/>